<feature type="region of interest" description="Disordered" evidence="1">
    <location>
        <begin position="87"/>
        <end position="112"/>
    </location>
</feature>
<proteinExistence type="predicted"/>
<organism evidence="2 3">
    <name type="scientific">Basidiobolus ranarum</name>
    <dbReference type="NCBI Taxonomy" id="34480"/>
    <lineage>
        <taxon>Eukaryota</taxon>
        <taxon>Fungi</taxon>
        <taxon>Fungi incertae sedis</taxon>
        <taxon>Zoopagomycota</taxon>
        <taxon>Entomophthoromycotina</taxon>
        <taxon>Basidiobolomycetes</taxon>
        <taxon>Basidiobolales</taxon>
        <taxon>Basidiobolaceae</taxon>
        <taxon>Basidiobolus</taxon>
    </lineage>
</organism>
<evidence type="ECO:0000313" key="3">
    <source>
        <dbReference type="Proteomes" id="UP001479436"/>
    </source>
</evidence>
<evidence type="ECO:0000256" key="1">
    <source>
        <dbReference type="SAM" id="MobiDB-lite"/>
    </source>
</evidence>
<gene>
    <name evidence="2" type="ORF">K7432_016458</name>
</gene>
<feature type="region of interest" description="Disordered" evidence="1">
    <location>
        <begin position="129"/>
        <end position="184"/>
    </location>
</feature>
<dbReference type="Proteomes" id="UP001479436">
    <property type="component" value="Unassembled WGS sequence"/>
</dbReference>
<evidence type="ECO:0000313" key="2">
    <source>
        <dbReference type="EMBL" id="KAK9759975.1"/>
    </source>
</evidence>
<feature type="compositionally biased region" description="Acidic residues" evidence="1">
    <location>
        <begin position="95"/>
        <end position="104"/>
    </location>
</feature>
<name>A0ABR2WEP5_9FUNG</name>
<reference evidence="2 3" key="1">
    <citation type="submission" date="2023-04" db="EMBL/GenBank/DDBJ databases">
        <title>Genome of Basidiobolus ranarum AG-B5.</title>
        <authorList>
            <person name="Stajich J.E."/>
            <person name="Carter-House D."/>
            <person name="Gryganskyi A."/>
        </authorList>
    </citation>
    <scope>NUCLEOTIDE SEQUENCE [LARGE SCALE GENOMIC DNA]</scope>
    <source>
        <strain evidence="2 3">AG-B5</strain>
    </source>
</reference>
<feature type="region of interest" description="Disordered" evidence="1">
    <location>
        <begin position="50"/>
        <end position="74"/>
    </location>
</feature>
<protein>
    <submittedName>
        <fullName evidence="2">Uncharacterized protein</fullName>
    </submittedName>
</protein>
<comment type="caution">
    <text evidence="2">The sequence shown here is derived from an EMBL/GenBank/DDBJ whole genome shotgun (WGS) entry which is preliminary data.</text>
</comment>
<keyword evidence="3" id="KW-1185">Reference proteome</keyword>
<feature type="compositionally biased region" description="Polar residues" evidence="1">
    <location>
        <begin position="153"/>
        <end position="171"/>
    </location>
</feature>
<feature type="compositionally biased region" description="Basic and acidic residues" evidence="1">
    <location>
        <begin position="139"/>
        <end position="152"/>
    </location>
</feature>
<dbReference type="EMBL" id="JASJQH010002723">
    <property type="protein sequence ID" value="KAK9759975.1"/>
    <property type="molecule type" value="Genomic_DNA"/>
</dbReference>
<sequence>MLVQTNSSNQLDDIYPNNLVEYPDVSPSHSNISPFLNSVSEHEFFKSHSIPSDESDLVTPEPEGLRPLPEIDASKSDSITDINYTESSLTNMDFSDTEEFEEEYPPILPHLPDQPFAFSLKSSEQFKLARKKGRNSKSVSEKASHSKNKDVSQDSNSESEPQSYPETSSTTDNKDSRVTGNDAFYIPWGSERDRLVDFLY</sequence>
<accession>A0ABR2WEP5</accession>